<evidence type="ECO:0000313" key="2">
    <source>
        <dbReference type="EMBL" id="EKC58202.1"/>
    </source>
</evidence>
<dbReference type="GO" id="GO:0035599">
    <property type="term" value="F:aspartic acid methylthiotransferase activity"/>
    <property type="evidence" value="ECO:0007669"/>
    <property type="project" value="TreeGrafter"/>
</dbReference>
<feature type="domain" description="MTTase N-terminal" evidence="1">
    <location>
        <begin position="3"/>
        <end position="67"/>
    </location>
</feature>
<protein>
    <submittedName>
        <fullName evidence="2">Protein containing Uncharacterized protein family UPF0004</fullName>
        <ecNumber evidence="2">2.-.-.-</ecNumber>
    </submittedName>
</protein>
<accession>K1SBT3</accession>
<organism evidence="2">
    <name type="scientific">human gut metagenome</name>
    <dbReference type="NCBI Taxonomy" id="408170"/>
    <lineage>
        <taxon>unclassified sequences</taxon>
        <taxon>metagenomes</taxon>
        <taxon>organismal metagenomes</taxon>
    </lineage>
</organism>
<dbReference type="InterPro" id="IPR038135">
    <property type="entry name" value="Methylthiotransferase_N_sf"/>
</dbReference>
<reference evidence="2" key="1">
    <citation type="journal article" date="2013" name="Environ. Microbiol.">
        <title>Microbiota from the distal guts of lean and obese adolescents exhibit partial functional redundancy besides clear differences in community structure.</title>
        <authorList>
            <person name="Ferrer M."/>
            <person name="Ruiz A."/>
            <person name="Lanza F."/>
            <person name="Haange S.B."/>
            <person name="Oberbach A."/>
            <person name="Till H."/>
            <person name="Bargiela R."/>
            <person name="Campoy C."/>
            <person name="Segura M.T."/>
            <person name="Richter M."/>
            <person name="von Bergen M."/>
            <person name="Seifert J."/>
            <person name="Suarez A."/>
        </authorList>
    </citation>
    <scope>NUCLEOTIDE SEQUENCE</scope>
</reference>
<dbReference type="EC" id="2.-.-.-" evidence="2"/>
<gene>
    <name evidence="2" type="ORF">OBE_10130</name>
</gene>
<dbReference type="AlphaFoldDB" id="K1SBT3"/>
<dbReference type="GO" id="GO:0046872">
    <property type="term" value="F:metal ion binding"/>
    <property type="evidence" value="ECO:0007669"/>
    <property type="project" value="UniProtKB-KW"/>
</dbReference>
<name>K1SBT3_9ZZZZ</name>
<dbReference type="InterPro" id="IPR005840">
    <property type="entry name" value="Ribosomal_uS12_MeSTrfase_RimO"/>
</dbReference>
<dbReference type="PANTHER" id="PTHR43837:SF1">
    <property type="entry name" value="RIBOSOMAL PROTEIN US12 METHYLTHIOTRANSFERASE RIMO"/>
    <property type="match status" value="1"/>
</dbReference>
<dbReference type="GO" id="GO:0005829">
    <property type="term" value="C:cytosol"/>
    <property type="evidence" value="ECO:0007669"/>
    <property type="project" value="TreeGrafter"/>
</dbReference>
<sequence>MSKKVGMISLGCPKNQVDGEIMLSKLADNGFEITNDVDGADVVIVNTCGFIEDAKKRPLKTYSIWSN</sequence>
<dbReference type="Pfam" id="PF00919">
    <property type="entry name" value="UPF0004"/>
    <property type="match status" value="1"/>
</dbReference>
<keyword evidence="2" id="KW-0808">Transferase</keyword>
<dbReference type="Gene3D" id="3.40.50.12160">
    <property type="entry name" value="Methylthiotransferase, N-terminal domain"/>
    <property type="match status" value="1"/>
</dbReference>
<comment type="caution">
    <text evidence="2">The sequence shown here is derived from an EMBL/GenBank/DDBJ whole genome shotgun (WGS) entry which is preliminary data.</text>
</comment>
<dbReference type="EMBL" id="AJWZ01006984">
    <property type="protein sequence ID" value="EKC58202.1"/>
    <property type="molecule type" value="Genomic_DNA"/>
</dbReference>
<dbReference type="PANTHER" id="PTHR43837">
    <property type="entry name" value="RIBOSOMAL PROTEIN S12 METHYLTHIOTRANSFERASE RIMO"/>
    <property type="match status" value="1"/>
</dbReference>
<evidence type="ECO:0000259" key="1">
    <source>
        <dbReference type="PROSITE" id="PS51449"/>
    </source>
</evidence>
<dbReference type="GO" id="GO:0051539">
    <property type="term" value="F:4 iron, 4 sulfur cluster binding"/>
    <property type="evidence" value="ECO:0007669"/>
    <property type="project" value="UniProtKB-KW"/>
</dbReference>
<dbReference type="InterPro" id="IPR013848">
    <property type="entry name" value="Methylthiotransferase_N"/>
</dbReference>
<proteinExistence type="predicted"/>
<dbReference type="PROSITE" id="PS51449">
    <property type="entry name" value="MTTASE_N"/>
    <property type="match status" value="1"/>
</dbReference>